<protein>
    <submittedName>
        <fullName evidence="2">Uncharacterized protein</fullName>
    </submittedName>
</protein>
<dbReference type="Proteomes" id="UP000037175">
    <property type="component" value="Unassembled WGS sequence"/>
</dbReference>
<organism evidence="2 3">
    <name type="scientific">Thermincola ferriacetica</name>
    <dbReference type="NCBI Taxonomy" id="281456"/>
    <lineage>
        <taxon>Bacteria</taxon>
        <taxon>Bacillati</taxon>
        <taxon>Bacillota</taxon>
        <taxon>Clostridia</taxon>
        <taxon>Eubacteriales</taxon>
        <taxon>Thermincolaceae</taxon>
        <taxon>Thermincola</taxon>
    </lineage>
</organism>
<keyword evidence="1" id="KW-0812">Transmembrane</keyword>
<keyword evidence="1" id="KW-0472">Membrane</keyword>
<evidence type="ECO:0000256" key="1">
    <source>
        <dbReference type="SAM" id="Phobius"/>
    </source>
</evidence>
<evidence type="ECO:0000313" key="2">
    <source>
        <dbReference type="EMBL" id="KNZ70559.1"/>
    </source>
</evidence>
<keyword evidence="3" id="KW-1185">Reference proteome</keyword>
<sequence length="30" mass="3223">MSKSTMIALIVIVGLAIVGVLGYFIHHLIL</sequence>
<gene>
    <name evidence="2" type="ORF">Tfer_0743</name>
</gene>
<reference evidence="3" key="1">
    <citation type="submission" date="2015-07" db="EMBL/GenBank/DDBJ databases">
        <title>Complete Genome of Thermincola ferriacetica strain Z-0001T.</title>
        <authorList>
            <person name="Lusk B."/>
            <person name="Badalamenti J.P."/>
            <person name="Parameswaran P."/>
            <person name="Bond D.R."/>
            <person name="Torres C.I."/>
        </authorList>
    </citation>
    <scope>NUCLEOTIDE SEQUENCE [LARGE SCALE GENOMIC DNA]</scope>
    <source>
        <strain evidence="3">Z-0001</strain>
    </source>
</reference>
<feature type="transmembrane region" description="Helical" evidence="1">
    <location>
        <begin position="6"/>
        <end position="25"/>
    </location>
</feature>
<evidence type="ECO:0000313" key="3">
    <source>
        <dbReference type="Proteomes" id="UP000037175"/>
    </source>
</evidence>
<dbReference type="EMBL" id="LGTE01000003">
    <property type="protein sequence ID" value="KNZ70559.1"/>
    <property type="molecule type" value="Genomic_DNA"/>
</dbReference>
<comment type="caution">
    <text evidence="2">The sequence shown here is derived from an EMBL/GenBank/DDBJ whole genome shotgun (WGS) entry which is preliminary data.</text>
</comment>
<keyword evidence="1" id="KW-1133">Transmembrane helix</keyword>
<dbReference type="AlphaFoldDB" id="A0A0L6W627"/>
<name>A0A0L6W627_9FIRM</name>
<accession>A0A0L6W627</accession>
<proteinExistence type="predicted"/>